<keyword evidence="4" id="KW-1185">Reference proteome</keyword>
<gene>
    <name evidence="2" type="ORF">LMG18095_02752</name>
    <name evidence="1" type="ORF">R77560_00882</name>
</gene>
<evidence type="ECO:0000313" key="4">
    <source>
        <dbReference type="Proteomes" id="UP001189773"/>
    </source>
</evidence>
<comment type="caution">
    <text evidence="1">The sequence shown here is derived from an EMBL/GenBank/DDBJ whole genome shotgun (WGS) entry which is preliminary data.</text>
</comment>
<accession>A0AAD2BM73</accession>
<sequence length="45" mass="4864">MIRTVELVEPEVSRTLVLVTRKAAQLSPAARALYDRIVEGATPAA</sequence>
<dbReference type="EMBL" id="CATZAZ010000002">
    <property type="protein sequence ID" value="CAJ0782260.1"/>
    <property type="molecule type" value="Genomic_DNA"/>
</dbReference>
<evidence type="ECO:0000313" key="1">
    <source>
        <dbReference type="EMBL" id="CAJ0782260.1"/>
    </source>
</evidence>
<dbReference type="SUPFAM" id="SSF53850">
    <property type="entry name" value="Periplasmic binding protein-like II"/>
    <property type="match status" value="1"/>
</dbReference>
<reference evidence="1 4" key="1">
    <citation type="submission" date="2023-07" db="EMBL/GenBank/DDBJ databases">
        <authorList>
            <person name="Peeters C."/>
        </authorList>
    </citation>
    <scope>NUCLEOTIDE SEQUENCE</scope>
    <source>
        <strain evidence="2 4">LMG 18095</strain>
        <strain evidence="1">R-77560</strain>
    </source>
</reference>
<dbReference type="Proteomes" id="UP001189756">
    <property type="component" value="Unassembled WGS sequence"/>
</dbReference>
<evidence type="ECO:0000313" key="3">
    <source>
        <dbReference type="Proteomes" id="UP001189756"/>
    </source>
</evidence>
<dbReference type="EMBL" id="CATZAR010000006">
    <property type="protein sequence ID" value="CAJ0795455.1"/>
    <property type="molecule type" value="Genomic_DNA"/>
</dbReference>
<dbReference type="Gene3D" id="3.40.190.290">
    <property type="match status" value="1"/>
</dbReference>
<name>A0AAD2BM73_9RALS</name>
<organism evidence="1 3">
    <name type="scientific">Ralstonia thomasii</name>
    <dbReference type="NCBI Taxonomy" id="3058596"/>
    <lineage>
        <taxon>Bacteria</taxon>
        <taxon>Pseudomonadati</taxon>
        <taxon>Pseudomonadota</taxon>
        <taxon>Betaproteobacteria</taxon>
        <taxon>Burkholderiales</taxon>
        <taxon>Burkholderiaceae</taxon>
        <taxon>Ralstonia</taxon>
    </lineage>
</organism>
<protein>
    <submittedName>
        <fullName evidence="1">Uncharacterized protein</fullName>
    </submittedName>
</protein>
<dbReference type="RefSeq" id="WP_012436795.1">
    <property type="nucleotide sequence ID" value="NZ_CATWDO010000008.1"/>
</dbReference>
<dbReference type="Proteomes" id="UP001189773">
    <property type="component" value="Unassembled WGS sequence"/>
</dbReference>
<dbReference type="AlphaFoldDB" id="A0AAD2BM73"/>
<evidence type="ECO:0000313" key="2">
    <source>
        <dbReference type="EMBL" id="CAJ0795455.1"/>
    </source>
</evidence>
<proteinExistence type="predicted"/>